<dbReference type="EMBL" id="JAHQIW010004523">
    <property type="protein sequence ID" value="KAJ1362753.1"/>
    <property type="molecule type" value="Genomic_DNA"/>
</dbReference>
<evidence type="ECO:0000313" key="2">
    <source>
        <dbReference type="Proteomes" id="UP001196413"/>
    </source>
</evidence>
<dbReference type="Proteomes" id="UP001196413">
    <property type="component" value="Unassembled WGS sequence"/>
</dbReference>
<keyword evidence="2" id="KW-1185">Reference proteome</keyword>
<name>A0AAD5MU23_PARTN</name>
<reference evidence="1" key="1">
    <citation type="submission" date="2021-06" db="EMBL/GenBank/DDBJ databases">
        <title>Parelaphostrongylus tenuis whole genome reference sequence.</title>
        <authorList>
            <person name="Garwood T.J."/>
            <person name="Larsen P.A."/>
            <person name="Fountain-Jones N.M."/>
            <person name="Garbe J.R."/>
            <person name="Macchietto M.G."/>
            <person name="Kania S.A."/>
            <person name="Gerhold R.W."/>
            <person name="Richards J.E."/>
            <person name="Wolf T.M."/>
        </authorList>
    </citation>
    <scope>NUCLEOTIDE SEQUENCE</scope>
    <source>
        <strain evidence="1">MNPRO001-30</strain>
        <tissue evidence="1">Meninges</tissue>
    </source>
</reference>
<organism evidence="1 2">
    <name type="scientific">Parelaphostrongylus tenuis</name>
    <name type="common">Meningeal worm</name>
    <dbReference type="NCBI Taxonomy" id="148309"/>
    <lineage>
        <taxon>Eukaryota</taxon>
        <taxon>Metazoa</taxon>
        <taxon>Ecdysozoa</taxon>
        <taxon>Nematoda</taxon>
        <taxon>Chromadorea</taxon>
        <taxon>Rhabditida</taxon>
        <taxon>Rhabditina</taxon>
        <taxon>Rhabditomorpha</taxon>
        <taxon>Strongyloidea</taxon>
        <taxon>Metastrongylidae</taxon>
        <taxon>Parelaphostrongylus</taxon>
    </lineage>
</organism>
<accession>A0AAD5MU23</accession>
<dbReference type="AlphaFoldDB" id="A0AAD5MU23"/>
<evidence type="ECO:0000313" key="1">
    <source>
        <dbReference type="EMBL" id="KAJ1362753.1"/>
    </source>
</evidence>
<protein>
    <submittedName>
        <fullName evidence="1">Uncharacterized protein</fullName>
    </submittedName>
</protein>
<comment type="caution">
    <text evidence="1">The sequence shown here is derived from an EMBL/GenBank/DDBJ whole genome shotgun (WGS) entry which is preliminary data.</text>
</comment>
<sequence length="104" mass="11273">MVGERVMDQNGCFYESVSLSKPINPHSYPLLVPAGPASPAVCRQPSAIIATAGRPPAVHCRMTGWLVGWPAIRPSGGLTTRSLTDRFPAPSFRCVVVRKYAEQH</sequence>
<proteinExistence type="predicted"/>
<gene>
    <name evidence="1" type="ORF">KIN20_022420</name>
</gene>